<evidence type="ECO:0000313" key="2">
    <source>
        <dbReference type="Proteomes" id="UP001241110"/>
    </source>
</evidence>
<dbReference type="AlphaFoldDB" id="A0AAE3QXN9"/>
<comment type="caution">
    <text evidence="1">The sequence shown here is derived from an EMBL/GenBank/DDBJ whole genome shotgun (WGS) entry which is preliminary data.</text>
</comment>
<dbReference type="EMBL" id="JASJOS010000020">
    <property type="protein sequence ID" value="MDJ1485465.1"/>
    <property type="molecule type" value="Genomic_DNA"/>
</dbReference>
<evidence type="ECO:0000313" key="1">
    <source>
        <dbReference type="EMBL" id="MDJ1485465.1"/>
    </source>
</evidence>
<dbReference type="RefSeq" id="WP_313988072.1">
    <property type="nucleotide sequence ID" value="NZ_JASJOS010000020.1"/>
</dbReference>
<sequence>MRSHIILSLLFLTYSCSPLEEQEQTIEMMWVGWACDCPNWIKPTDLTLVDSSGYDCEKEGTCIDIVPASSDLKIPAEHWQQPDGWHHFRFTGRFYTTKRPSLGNDRIVWAKTFRYTKYEYILSPWQIANRTFLIKDSVAERIVENLAEIKDSLNQVDAYHEKLYQVTSVEPATTSYPYYCIALETTTGDSIVRKYRVDACNGYVEPLTEY</sequence>
<accession>A0AAE3QXN9</accession>
<gene>
    <name evidence="1" type="ORF">QNI16_33550</name>
</gene>
<name>A0AAE3QXN9_9BACT</name>
<proteinExistence type="predicted"/>
<dbReference type="Proteomes" id="UP001241110">
    <property type="component" value="Unassembled WGS sequence"/>
</dbReference>
<protein>
    <recommendedName>
        <fullName evidence="3">Lipoprotein</fullName>
    </recommendedName>
</protein>
<dbReference type="PROSITE" id="PS51257">
    <property type="entry name" value="PROKAR_LIPOPROTEIN"/>
    <property type="match status" value="1"/>
</dbReference>
<organism evidence="1 2">
    <name type="scientific">Xanthocytophaga flava</name>
    <dbReference type="NCBI Taxonomy" id="3048013"/>
    <lineage>
        <taxon>Bacteria</taxon>
        <taxon>Pseudomonadati</taxon>
        <taxon>Bacteroidota</taxon>
        <taxon>Cytophagia</taxon>
        <taxon>Cytophagales</taxon>
        <taxon>Rhodocytophagaceae</taxon>
        <taxon>Xanthocytophaga</taxon>
    </lineage>
</organism>
<reference evidence="1" key="1">
    <citation type="submission" date="2023-05" db="EMBL/GenBank/DDBJ databases">
        <authorList>
            <person name="Zhang X."/>
        </authorList>
    </citation>
    <scope>NUCLEOTIDE SEQUENCE</scope>
    <source>
        <strain evidence="1">YF14B1</strain>
    </source>
</reference>
<evidence type="ECO:0008006" key="3">
    <source>
        <dbReference type="Google" id="ProtNLM"/>
    </source>
</evidence>